<name>A0AAW0FTF1_9APHY</name>
<accession>A0AAW0FTF1</accession>
<protein>
    <recommendedName>
        <fullName evidence="3">F-box domain-containing protein</fullName>
    </recommendedName>
</protein>
<keyword evidence="2" id="KW-1185">Reference proteome</keyword>
<gene>
    <name evidence="1" type="ORF">QCA50_014213</name>
</gene>
<evidence type="ECO:0000313" key="2">
    <source>
        <dbReference type="Proteomes" id="UP001385951"/>
    </source>
</evidence>
<organism evidence="1 2">
    <name type="scientific">Cerrena zonata</name>
    <dbReference type="NCBI Taxonomy" id="2478898"/>
    <lineage>
        <taxon>Eukaryota</taxon>
        <taxon>Fungi</taxon>
        <taxon>Dikarya</taxon>
        <taxon>Basidiomycota</taxon>
        <taxon>Agaricomycotina</taxon>
        <taxon>Agaricomycetes</taxon>
        <taxon>Polyporales</taxon>
        <taxon>Cerrenaceae</taxon>
        <taxon>Cerrena</taxon>
    </lineage>
</organism>
<comment type="caution">
    <text evidence="1">The sequence shown here is derived from an EMBL/GenBank/DDBJ whole genome shotgun (WGS) entry which is preliminary data.</text>
</comment>
<reference evidence="1 2" key="1">
    <citation type="submission" date="2022-09" db="EMBL/GenBank/DDBJ databases">
        <authorList>
            <person name="Palmer J.M."/>
        </authorList>
    </citation>
    <scope>NUCLEOTIDE SEQUENCE [LARGE SCALE GENOMIC DNA]</scope>
    <source>
        <strain evidence="1 2">DSM 7382</strain>
    </source>
</reference>
<dbReference type="AlphaFoldDB" id="A0AAW0FTF1"/>
<evidence type="ECO:0008006" key="3">
    <source>
        <dbReference type="Google" id="ProtNLM"/>
    </source>
</evidence>
<dbReference type="Proteomes" id="UP001385951">
    <property type="component" value="Unassembled WGS sequence"/>
</dbReference>
<proteinExistence type="predicted"/>
<evidence type="ECO:0000313" key="1">
    <source>
        <dbReference type="EMBL" id="KAK7682829.1"/>
    </source>
</evidence>
<dbReference type="EMBL" id="JASBNA010000034">
    <property type="protein sequence ID" value="KAK7682829.1"/>
    <property type="molecule type" value="Genomic_DNA"/>
</dbReference>
<sequence>MILLDRSGFIIIAEICGSPYTAPTRFLSPYQGLALNMASTFNIGDLIVTRSQDEPRTLSNIVLTNDLIYDIVLSYCTPASFLCLARTCKSAHAAVKSYMQRAFNINRILSRFLTSPLAFRQMQARTGALLSGSAALQFFDRSYYPESDLDIYADFKHRIEVGEFLFKEGYEFKPEREQSHDFHTAVSAYQPPPFDNYEFKGVCAVLTFIKKWDDGKAVKAQMIVTKNNPMEAILGFHSTCVMNVISCDMAYSLYPNATFEERTSLICGSGYEESKEVAYDKYRSRGWDVDDCFDYTYLDTAYHTTAFRWIGDTHCWSIPLDTSFITARIPLLSGSKPIICDPIVISNWVLFHEDGKGGDMRADVLTDPYLACSYVVDPSCNFFRVHATILKFETRDRRMGRVHRDRDYIDRCLDHLRANMELPREQYPDSSEDEDLMISHYWSQPFNE</sequence>